<feature type="compositionally biased region" description="Basic and acidic residues" evidence="1">
    <location>
        <begin position="1"/>
        <end position="14"/>
    </location>
</feature>
<feature type="region of interest" description="Disordered" evidence="1">
    <location>
        <begin position="1"/>
        <end position="42"/>
    </location>
</feature>
<keyword evidence="2" id="KW-0812">Transmembrane</keyword>
<feature type="transmembrane region" description="Helical" evidence="2">
    <location>
        <begin position="92"/>
        <end position="108"/>
    </location>
</feature>
<gene>
    <name evidence="3" type="primary">Necator_chrIV.g16652</name>
    <name evidence="3" type="ORF">RB195_003355</name>
</gene>
<name>A0ABR1DNY0_NECAM</name>
<keyword evidence="4" id="KW-1185">Reference proteome</keyword>
<feature type="transmembrane region" description="Helical" evidence="2">
    <location>
        <begin position="236"/>
        <end position="260"/>
    </location>
</feature>
<proteinExistence type="predicted"/>
<keyword evidence="2" id="KW-0472">Membrane</keyword>
<evidence type="ECO:0000313" key="4">
    <source>
        <dbReference type="Proteomes" id="UP001303046"/>
    </source>
</evidence>
<evidence type="ECO:0000256" key="1">
    <source>
        <dbReference type="SAM" id="MobiDB-lite"/>
    </source>
</evidence>
<feature type="transmembrane region" description="Helical" evidence="2">
    <location>
        <begin position="156"/>
        <end position="173"/>
    </location>
</feature>
<accession>A0ABR1DNY0</accession>
<feature type="compositionally biased region" description="Basic and acidic residues" evidence="1">
    <location>
        <begin position="24"/>
        <end position="33"/>
    </location>
</feature>
<organism evidence="3 4">
    <name type="scientific">Necator americanus</name>
    <name type="common">Human hookworm</name>
    <dbReference type="NCBI Taxonomy" id="51031"/>
    <lineage>
        <taxon>Eukaryota</taxon>
        <taxon>Metazoa</taxon>
        <taxon>Ecdysozoa</taxon>
        <taxon>Nematoda</taxon>
        <taxon>Chromadorea</taxon>
        <taxon>Rhabditida</taxon>
        <taxon>Rhabditina</taxon>
        <taxon>Rhabditomorpha</taxon>
        <taxon>Strongyloidea</taxon>
        <taxon>Ancylostomatidae</taxon>
        <taxon>Bunostominae</taxon>
        <taxon>Necator</taxon>
    </lineage>
</organism>
<feature type="transmembrane region" description="Helical" evidence="2">
    <location>
        <begin position="114"/>
        <end position="135"/>
    </location>
</feature>
<dbReference type="Proteomes" id="UP001303046">
    <property type="component" value="Unassembled WGS sequence"/>
</dbReference>
<protein>
    <submittedName>
        <fullName evidence="3">Uncharacterized protein</fullName>
    </submittedName>
</protein>
<keyword evidence="2" id="KW-1133">Transmembrane helix</keyword>
<feature type="transmembrane region" description="Helical" evidence="2">
    <location>
        <begin position="211"/>
        <end position="230"/>
    </location>
</feature>
<evidence type="ECO:0000256" key="2">
    <source>
        <dbReference type="SAM" id="Phobius"/>
    </source>
</evidence>
<comment type="caution">
    <text evidence="3">The sequence shown here is derived from an EMBL/GenBank/DDBJ whole genome shotgun (WGS) entry which is preliminary data.</text>
</comment>
<sequence length="308" mass="34113">MVCERNDIGGDRRTGERRRRQPHHREEKLREETESSTAMRMSAGADERTVSQLIGVNLPPIVDEKLTETYRKIVDMSPLPTHFDFGHMFESYVWRAVFLTSFTIGIRLGNIDAISFLFVGIFGVTITFILTYIVLPVGTIYGNQNLKKDFSIHERRIVLIGISALLGILSSAINQHYVIKDTAAPSYFLPGLVGLAVQVVGPKFAHDRAQFLAVTVGSAFTTGVVLMAIFHDLSFAALVGLLISAICATINLQVMVHTIIQGGIDMMGGHVTAVVMALYQHLVFSRLFGEYSEEEYSTPSVTKPILYS</sequence>
<evidence type="ECO:0000313" key="3">
    <source>
        <dbReference type="EMBL" id="KAK6751883.1"/>
    </source>
</evidence>
<dbReference type="EMBL" id="JAVFWL010000004">
    <property type="protein sequence ID" value="KAK6751883.1"/>
    <property type="molecule type" value="Genomic_DNA"/>
</dbReference>
<reference evidence="3 4" key="1">
    <citation type="submission" date="2023-08" db="EMBL/GenBank/DDBJ databases">
        <title>A Necator americanus chromosomal reference genome.</title>
        <authorList>
            <person name="Ilik V."/>
            <person name="Petrzelkova K.J."/>
            <person name="Pardy F."/>
            <person name="Fuh T."/>
            <person name="Niatou-Singa F.S."/>
            <person name="Gouil Q."/>
            <person name="Baker L."/>
            <person name="Ritchie M.E."/>
            <person name="Jex A.R."/>
            <person name="Gazzola D."/>
            <person name="Li H."/>
            <person name="Toshio Fujiwara R."/>
            <person name="Zhan B."/>
            <person name="Aroian R.V."/>
            <person name="Pafco B."/>
            <person name="Schwarz E.M."/>
        </authorList>
    </citation>
    <scope>NUCLEOTIDE SEQUENCE [LARGE SCALE GENOMIC DNA]</scope>
    <source>
        <strain evidence="3 4">Aroian</strain>
        <tissue evidence="3">Whole animal</tissue>
    </source>
</reference>